<reference evidence="2 3" key="1">
    <citation type="submission" date="2022-10" db="EMBL/GenBank/DDBJ databases">
        <title>Identification of biosynthetic pathway for the production of the potent trypsin inhibitor radiosumin.</title>
        <authorList>
            <person name="Fewer D.P."/>
            <person name="Delbaje E."/>
            <person name="Ouyang X."/>
            <person name="Agostino P.D."/>
            <person name="Wahlsten M."/>
            <person name="Jokela J."/>
            <person name="Permi P."/>
            <person name="Haapaniemi E."/>
            <person name="Koistinen H."/>
        </authorList>
    </citation>
    <scope>NUCLEOTIDE SEQUENCE [LARGE SCALE GENOMIC DNA]</scope>
    <source>
        <strain evidence="2 3">NIES-515</strain>
    </source>
</reference>
<sequence>MKQAEVKQLFIHPVKGLTPKPQESVSLQVGYGIPGDRSFALMYKQDKINVESTIVPWMKKENFIMQNDWHSLAALDCQYEEASGILRVKGKGVELLIGDTKTEIGRDRISTFFTGYLAGISPSLAARNSNRAPLQFVGMFNETRYPDREAVHISLVSQATIDNLSQLAGQQIDVRRFRPNIVVEGVPAWGEFDWVGQEMQLGTARIEITARINRCLNIEVHPETGERDIGLLTLLQKQFHHTQTGVLAKVISNGNVAIGSNLLPILLQTS</sequence>
<evidence type="ECO:0000313" key="2">
    <source>
        <dbReference type="EMBL" id="MCV3214188.1"/>
    </source>
</evidence>
<dbReference type="PROSITE" id="PS51340">
    <property type="entry name" value="MOSC"/>
    <property type="match status" value="1"/>
</dbReference>
<accession>A0ABT3AYI7</accession>
<evidence type="ECO:0000313" key="3">
    <source>
        <dbReference type="Proteomes" id="UP001526143"/>
    </source>
</evidence>
<proteinExistence type="predicted"/>
<protein>
    <submittedName>
        <fullName evidence="2">MOSC domain-containing protein</fullName>
    </submittedName>
</protein>
<feature type="domain" description="MOSC" evidence="1">
    <location>
        <begin position="126"/>
        <end position="265"/>
    </location>
</feature>
<dbReference type="Gene3D" id="2.40.33.20">
    <property type="entry name" value="PK beta-barrel domain-like"/>
    <property type="match status" value="1"/>
</dbReference>
<dbReference type="RefSeq" id="WP_263745750.1">
    <property type="nucleotide sequence ID" value="NZ_JAOWRF010000175.1"/>
</dbReference>
<name>A0ABT3AYI7_9CYAN</name>
<keyword evidence="3" id="KW-1185">Reference proteome</keyword>
<dbReference type="Pfam" id="PF03473">
    <property type="entry name" value="MOSC"/>
    <property type="match status" value="1"/>
</dbReference>
<dbReference type="SUPFAM" id="SSF50800">
    <property type="entry name" value="PK beta-barrel domain-like"/>
    <property type="match status" value="1"/>
</dbReference>
<organism evidence="2 3">
    <name type="scientific">Plectonema radiosum NIES-515</name>
    <dbReference type="NCBI Taxonomy" id="2986073"/>
    <lineage>
        <taxon>Bacteria</taxon>
        <taxon>Bacillati</taxon>
        <taxon>Cyanobacteriota</taxon>
        <taxon>Cyanophyceae</taxon>
        <taxon>Oscillatoriophycideae</taxon>
        <taxon>Oscillatoriales</taxon>
        <taxon>Microcoleaceae</taxon>
        <taxon>Plectonema</taxon>
    </lineage>
</organism>
<comment type="caution">
    <text evidence="2">The sequence shown here is derived from an EMBL/GenBank/DDBJ whole genome shotgun (WGS) entry which is preliminary data.</text>
</comment>
<dbReference type="InterPro" id="IPR052716">
    <property type="entry name" value="MOSC_domain"/>
</dbReference>
<gene>
    <name evidence="2" type="ORF">OGM63_11815</name>
</gene>
<evidence type="ECO:0000259" key="1">
    <source>
        <dbReference type="PROSITE" id="PS51340"/>
    </source>
</evidence>
<dbReference type="InterPro" id="IPR011037">
    <property type="entry name" value="Pyrv_Knase-like_insert_dom_sf"/>
</dbReference>
<dbReference type="EMBL" id="JAOWRF010000175">
    <property type="protein sequence ID" value="MCV3214188.1"/>
    <property type="molecule type" value="Genomic_DNA"/>
</dbReference>
<dbReference type="PANTHER" id="PTHR36930:SF1">
    <property type="entry name" value="MOSC DOMAIN-CONTAINING PROTEIN"/>
    <property type="match status" value="1"/>
</dbReference>
<dbReference type="Proteomes" id="UP001526143">
    <property type="component" value="Unassembled WGS sequence"/>
</dbReference>
<dbReference type="PANTHER" id="PTHR36930">
    <property type="entry name" value="METAL-SULFUR CLUSTER BIOSYNTHESIS PROTEINS YUAD-RELATED"/>
    <property type="match status" value="1"/>
</dbReference>
<dbReference type="InterPro" id="IPR005302">
    <property type="entry name" value="MoCF_Sase_C"/>
</dbReference>